<comment type="caution">
    <text evidence="6">The sequence shown here is derived from an EMBL/GenBank/DDBJ whole genome shotgun (WGS) entry which is preliminary data.</text>
</comment>
<accession>A0A933I8N4</accession>
<dbReference type="CDD" id="cd16914">
    <property type="entry name" value="EcfT"/>
    <property type="match status" value="1"/>
</dbReference>
<feature type="transmembrane region" description="Helical" evidence="5">
    <location>
        <begin position="62"/>
        <end position="84"/>
    </location>
</feature>
<sequence>MIRYYENKTILHLLDPRIKIIWTMVISVLIVMNNIPLVLGLLFLSTAIVWLAVRPPLGKFKVLLFTIITIIAGTIFSQAVFYYFEPKTILLTILPKEFPFLGKLTGGINIYREGIAYGLIQSLRILSAVSCGTLTVMTTHPSDLVLGLTKFKMPERFSFMLLVTFRFLPELIYEAKRILLAQRLRGLQPAGVNGAIKAFRHLMTPLIINTLRNARQLALAAEVRGYSGRRIPVRQLKFSHPDFMALGILTLL</sequence>
<evidence type="ECO:0000256" key="3">
    <source>
        <dbReference type="ARBA" id="ARBA00022989"/>
    </source>
</evidence>
<dbReference type="InterPro" id="IPR003339">
    <property type="entry name" value="ABC/ECF_trnsptr_transmembrane"/>
</dbReference>
<comment type="subcellular location">
    <subcellularLocation>
        <location evidence="1">Membrane</location>
        <topology evidence="1">Multi-pass membrane protein</topology>
    </subcellularLocation>
</comment>
<dbReference type="Proteomes" id="UP000736328">
    <property type="component" value="Unassembled WGS sequence"/>
</dbReference>
<evidence type="ECO:0000256" key="5">
    <source>
        <dbReference type="SAM" id="Phobius"/>
    </source>
</evidence>
<name>A0A933I8N4_UNCT6</name>
<feature type="transmembrane region" description="Helical" evidence="5">
    <location>
        <begin position="20"/>
        <end position="53"/>
    </location>
</feature>
<keyword evidence="4 5" id="KW-0472">Membrane</keyword>
<dbReference type="EMBL" id="JACQXR010000012">
    <property type="protein sequence ID" value="MBI4725850.1"/>
    <property type="molecule type" value="Genomic_DNA"/>
</dbReference>
<organism evidence="6 7">
    <name type="scientific">candidate division TA06 bacterium</name>
    <dbReference type="NCBI Taxonomy" id="2250710"/>
    <lineage>
        <taxon>Bacteria</taxon>
        <taxon>Bacteria division TA06</taxon>
    </lineage>
</organism>
<evidence type="ECO:0000313" key="7">
    <source>
        <dbReference type="Proteomes" id="UP000736328"/>
    </source>
</evidence>
<evidence type="ECO:0000256" key="1">
    <source>
        <dbReference type="ARBA" id="ARBA00004141"/>
    </source>
</evidence>
<dbReference type="AlphaFoldDB" id="A0A933I8N4"/>
<dbReference type="PANTHER" id="PTHR33514:SF13">
    <property type="entry name" value="PROTEIN ABCI12, CHLOROPLASTIC"/>
    <property type="match status" value="1"/>
</dbReference>
<keyword evidence="3 5" id="KW-1133">Transmembrane helix</keyword>
<dbReference type="PANTHER" id="PTHR33514">
    <property type="entry name" value="PROTEIN ABCI12, CHLOROPLASTIC"/>
    <property type="match status" value="1"/>
</dbReference>
<evidence type="ECO:0000313" key="6">
    <source>
        <dbReference type="EMBL" id="MBI4725850.1"/>
    </source>
</evidence>
<proteinExistence type="predicted"/>
<dbReference type="GO" id="GO:0005886">
    <property type="term" value="C:plasma membrane"/>
    <property type="evidence" value="ECO:0007669"/>
    <property type="project" value="UniProtKB-ARBA"/>
</dbReference>
<reference evidence="6" key="1">
    <citation type="submission" date="2020-07" db="EMBL/GenBank/DDBJ databases">
        <title>Huge and variable diversity of episymbiotic CPR bacteria and DPANN archaea in groundwater ecosystems.</title>
        <authorList>
            <person name="He C.Y."/>
            <person name="Keren R."/>
            <person name="Whittaker M."/>
            <person name="Farag I.F."/>
            <person name="Doudna J."/>
            <person name="Cate J.H.D."/>
            <person name="Banfield J.F."/>
        </authorList>
    </citation>
    <scope>NUCLEOTIDE SEQUENCE</scope>
    <source>
        <strain evidence="6">NC_groundwater_1520_Pr4_B-0.1um_53_5</strain>
    </source>
</reference>
<keyword evidence="2 5" id="KW-0812">Transmembrane</keyword>
<dbReference type="Pfam" id="PF02361">
    <property type="entry name" value="CbiQ"/>
    <property type="match status" value="1"/>
</dbReference>
<evidence type="ECO:0000256" key="4">
    <source>
        <dbReference type="ARBA" id="ARBA00023136"/>
    </source>
</evidence>
<evidence type="ECO:0000256" key="2">
    <source>
        <dbReference type="ARBA" id="ARBA00022692"/>
    </source>
</evidence>
<gene>
    <name evidence="6" type="ORF">HY768_01260</name>
</gene>
<protein>
    <submittedName>
        <fullName evidence="6">Energy-coupling factor transporter transmembrane protein EcfT</fullName>
    </submittedName>
</protein>